<dbReference type="AlphaFoldDB" id="A0A810L9R4"/>
<evidence type="ECO:0008006" key="4">
    <source>
        <dbReference type="Google" id="ProtNLM"/>
    </source>
</evidence>
<evidence type="ECO:0000256" key="1">
    <source>
        <dbReference type="SAM" id="Phobius"/>
    </source>
</evidence>
<accession>A0A810L9R4</accession>
<gene>
    <name evidence="2" type="ORF">Asera_54400</name>
</gene>
<protein>
    <recommendedName>
        <fullName evidence="4">DUF3592 domain-containing protein</fullName>
    </recommendedName>
</protein>
<dbReference type="KEGG" id="aser:Asera_54400"/>
<dbReference type="EMBL" id="AP023354">
    <property type="protein sequence ID" value="BCJ31332.1"/>
    <property type="molecule type" value="Genomic_DNA"/>
</dbReference>
<reference evidence="2" key="1">
    <citation type="submission" date="2020-08" db="EMBL/GenBank/DDBJ databases">
        <title>Whole genome shotgun sequence of Actinocatenispora sera NBRC 101916.</title>
        <authorList>
            <person name="Komaki H."/>
            <person name="Tamura T."/>
        </authorList>
    </citation>
    <scope>NUCLEOTIDE SEQUENCE</scope>
    <source>
        <strain evidence="2">NBRC 101916</strain>
    </source>
</reference>
<sequence length="162" mass="17480">MPYGVPVSRPRINPILAIWLGVLALLVIISGIVGGFQARTYVRGEKVTGTVGYCESHQEYSGGDRHDETTCYGHWATADGTRHDGKIPNAGLADEGHQVTLRALGDRVVSNNVFGALWPFALSLGGLAAVVAILIIRRRVRRLQARESRRDPGGTVRPVSSP</sequence>
<name>A0A810L9R4_9ACTN</name>
<proteinExistence type="predicted"/>
<feature type="transmembrane region" description="Helical" evidence="1">
    <location>
        <begin position="116"/>
        <end position="136"/>
    </location>
</feature>
<keyword evidence="1" id="KW-1133">Transmembrane helix</keyword>
<keyword evidence="1" id="KW-0812">Transmembrane</keyword>
<organism evidence="2 3">
    <name type="scientific">Actinocatenispora sera</name>
    <dbReference type="NCBI Taxonomy" id="390989"/>
    <lineage>
        <taxon>Bacteria</taxon>
        <taxon>Bacillati</taxon>
        <taxon>Actinomycetota</taxon>
        <taxon>Actinomycetes</taxon>
        <taxon>Micromonosporales</taxon>
        <taxon>Micromonosporaceae</taxon>
        <taxon>Actinocatenispora</taxon>
    </lineage>
</organism>
<keyword evidence="1" id="KW-0472">Membrane</keyword>
<evidence type="ECO:0000313" key="2">
    <source>
        <dbReference type="EMBL" id="BCJ31332.1"/>
    </source>
</evidence>
<keyword evidence="3" id="KW-1185">Reference proteome</keyword>
<feature type="transmembrane region" description="Helical" evidence="1">
    <location>
        <begin position="12"/>
        <end position="36"/>
    </location>
</feature>
<evidence type="ECO:0000313" key="3">
    <source>
        <dbReference type="Proteomes" id="UP000680750"/>
    </source>
</evidence>
<dbReference type="Proteomes" id="UP000680750">
    <property type="component" value="Chromosome"/>
</dbReference>